<keyword evidence="10" id="KW-0175">Coiled coil</keyword>
<keyword evidence="5 12" id="KW-0812">Transmembrane</keyword>
<feature type="region of interest" description="Disordered" evidence="11">
    <location>
        <begin position="366"/>
        <end position="410"/>
    </location>
</feature>
<evidence type="ECO:0000256" key="12">
    <source>
        <dbReference type="SAM" id="Phobius"/>
    </source>
</evidence>
<gene>
    <name evidence="13" type="ORF">FA14DRAFT_192170</name>
</gene>
<feature type="coiled-coil region" evidence="10">
    <location>
        <begin position="439"/>
        <end position="473"/>
    </location>
</feature>
<dbReference type="InParanoid" id="A0A316V8U4"/>
<comment type="subcellular location">
    <subcellularLocation>
        <location evidence="1">Endoplasmic reticulum membrane</location>
        <topology evidence="1">Multi-pass membrane protein</topology>
    </subcellularLocation>
</comment>
<evidence type="ECO:0008006" key="15">
    <source>
        <dbReference type="Google" id="ProtNLM"/>
    </source>
</evidence>
<dbReference type="GO" id="GO:0016255">
    <property type="term" value="P:attachment of GPI anchor to protein"/>
    <property type="evidence" value="ECO:0007669"/>
    <property type="project" value="InterPro"/>
</dbReference>
<dbReference type="AlphaFoldDB" id="A0A316V8U4"/>
<comment type="pathway">
    <text evidence="2">Glycolipid biosynthesis; glycosylphosphatidylinositol-anchor biosynthesis.</text>
</comment>
<keyword evidence="7 12" id="KW-1133">Transmembrane helix</keyword>
<evidence type="ECO:0000256" key="5">
    <source>
        <dbReference type="ARBA" id="ARBA00022692"/>
    </source>
</evidence>
<dbReference type="GO" id="GO:0006506">
    <property type="term" value="P:GPI anchor biosynthetic process"/>
    <property type="evidence" value="ECO:0007669"/>
    <property type="project" value="UniProtKB-UniPathway"/>
</dbReference>
<dbReference type="OrthoDB" id="28748at2759"/>
<feature type="region of interest" description="Disordered" evidence="11">
    <location>
        <begin position="733"/>
        <end position="758"/>
    </location>
</feature>
<evidence type="ECO:0000256" key="4">
    <source>
        <dbReference type="ARBA" id="ARBA00022502"/>
    </source>
</evidence>
<name>A0A316V8U4_9BASI</name>
<evidence type="ECO:0000256" key="6">
    <source>
        <dbReference type="ARBA" id="ARBA00022824"/>
    </source>
</evidence>
<organism evidence="13 14">
    <name type="scientific">Meira miltonrushii</name>
    <dbReference type="NCBI Taxonomy" id="1280837"/>
    <lineage>
        <taxon>Eukaryota</taxon>
        <taxon>Fungi</taxon>
        <taxon>Dikarya</taxon>
        <taxon>Basidiomycota</taxon>
        <taxon>Ustilaginomycotina</taxon>
        <taxon>Exobasidiomycetes</taxon>
        <taxon>Exobasidiales</taxon>
        <taxon>Brachybasidiaceae</taxon>
        <taxon>Meira</taxon>
    </lineage>
</organism>
<proteinExistence type="inferred from homology"/>
<evidence type="ECO:0000256" key="3">
    <source>
        <dbReference type="ARBA" id="ARBA00005316"/>
    </source>
</evidence>
<dbReference type="STRING" id="1280837.A0A316V8U4"/>
<dbReference type="Pfam" id="PF10510">
    <property type="entry name" value="PIG-S"/>
    <property type="match status" value="1"/>
</dbReference>
<evidence type="ECO:0000256" key="9">
    <source>
        <dbReference type="ARBA" id="ARBA00023180"/>
    </source>
</evidence>
<accession>A0A316V8U4</accession>
<dbReference type="EMBL" id="KZ819606">
    <property type="protein sequence ID" value="PWN31885.1"/>
    <property type="molecule type" value="Genomic_DNA"/>
</dbReference>
<dbReference type="GeneID" id="37023705"/>
<dbReference type="UniPathway" id="UPA00196"/>
<dbReference type="InterPro" id="IPR019540">
    <property type="entry name" value="PtdIno-glycan_biosynth_class_S"/>
</dbReference>
<sequence length="758" mass="84954">MNRSGNLSQKGHSEENEEQSLITWTSSKPIFQTLKTRAWILICFYTTVVLSLPFWLQTTTIERLPLPREDVQRWEATLPCPVRFRHTLTLRLPAGIVAREHEAIVAQDLAKALKAAGDGVWTNEKVQHTINGTETFQEVEQPIPLEHAACIDWNVRMNEVGKLEPSSLHYVITIAHGDATESFLSTSTTRHFTINSAYPLEGRPHGEVAWSLASQLSRFLQLPYRDLFFQESFATIGQASHGSISTENVLQRIGVLEMDKRQIPYTRNVRMVFTLVNEDVSSTEPPKGHRGTTSKRQLSSGVAGWDEKQVSSIFKKKIAPLTEALYGTHKLVTEMQTIWYAPLQFQPVELEIPKILEAANVRSAKSRRRRRKSVPSAVTDDGKGDDDGKNEDEIDDLLDEEDSKSEVKADVPEVVEKDIINLIRQDDLQIFVNAGEWGLSSSGNEISQSEAEIESQKEQEMDLESLIRQKERTLHFVVYVPKPSHRPLRIAADEQNSNISAATGWLVPQWGGVSLYNLGHESHEVGRAEGVHSDKYNGKMLNFLNSNDLDKAFTSFDKQLRSLLGLRRPTGISEAEEADAMPSSDARLALALDALVRRRTIGSMRESVRTLASIIRLVDKIKILGVGSQVQDDVRQALKMLQTAADLRDDQTAPILRQGSSSPVPAPLSPLRALLDLHHSAELLSSRAFFNPAMLGQLYFPDEHKYAVYTPLFGPLAMPLLVAAIRLIKERRARSKKEAKTRSESVNTTKKSTSRKTQ</sequence>
<evidence type="ECO:0000313" key="14">
    <source>
        <dbReference type="Proteomes" id="UP000245771"/>
    </source>
</evidence>
<dbReference type="PANTHER" id="PTHR21072:SF13">
    <property type="entry name" value="GPI TRANSAMIDASE COMPONENT PIG-S"/>
    <property type="match status" value="1"/>
</dbReference>
<evidence type="ECO:0000256" key="2">
    <source>
        <dbReference type="ARBA" id="ARBA00004687"/>
    </source>
</evidence>
<evidence type="ECO:0000256" key="10">
    <source>
        <dbReference type="SAM" id="Coils"/>
    </source>
</evidence>
<keyword evidence="6" id="KW-0256">Endoplasmic reticulum</keyword>
<feature type="compositionally biased region" description="Polar residues" evidence="11">
    <location>
        <begin position="1"/>
        <end position="10"/>
    </location>
</feature>
<reference evidence="13 14" key="1">
    <citation type="journal article" date="2018" name="Mol. Biol. Evol.">
        <title>Broad Genomic Sampling Reveals a Smut Pathogenic Ancestry of the Fungal Clade Ustilaginomycotina.</title>
        <authorList>
            <person name="Kijpornyongpan T."/>
            <person name="Mondo S.J."/>
            <person name="Barry K."/>
            <person name="Sandor L."/>
            <person name="Lee J."/>
            <person name="Lipzen A."/>
            <person name="Pangilinan J."/>
            <person name="LaButti K."/>
            <person name="Hainaut M."/>
            <person name="Henrissat B."/>
            <person name="Grigoriev I.V."/>
            <person name="Spatafora J.W."/>
            <person name="Aime M.C."/>
        </authorList>
    </citation>
    <scope>NUCLEOTIDE SEQUENCE [LARGE SCALE GENOMIC DNA]</scope>
    <source>
        <strain evidence="13 14">MCA 3882</strain>
    </source>
</reference>
<dbReference type="GO" id="GO:0042765">
    <property type="term" value="C:GPI-anchor transamidase complex"/>
    <property type="evidence" value="ECO:0007669"/>
    <property type="project" value="InterPro"/>
</dbReference>
<protein>
    <recommendedName>
        <fullName evidence="15">GPI transamidase component PIG-S</fullName>
    </recommendedName>
</protein>
<feature type="transmembrane region" description="Helical" evidence="12">
    <location>
        <begin position="38"/>
        <end position="56"/>
    </location>
</feature>
<evidence type="ECO:0000256" key="11">
    <source>
        <dbReference type="SAM" id="MobiDB-lite"/>
    </source>
</evidence>
<keyword evidence="14" id="KW-1185">Reference proteome</keyword>
<keyword evidence="4" id="KW-0337">GPI-anchor biosynthesis</keyword>
<keyword evidence="8 12" id="KW-0472">Membrane</keyword>
<feature type="region of interest" description="Disordered" evidence="11">
    <location>
        <begin position="1"/>
        <end position="20"/>
    </location>
</feature>
<feature type="transmembrane region" description="Helical" evidence="12">
    <location>
        <begin position="706"/>
        <end position="728"/>
    </location>
</feature>
<feature type="region of interest" description="Disordered" evidence="11">
    <location>
        <begin position="280"/>
        <end position="301"/>
    </location>
</feature>
<feature type="compositionally biased region" description="Acidic residues" evidence="11">
    <location>
        <begin position="388"/>
        <end position="403"/>
    </location>
</feature>
<keyword evidence="9" id="KW-0325">Glycoprotein</keyword>
<dbReference type="Proteomes" id="UP000245771">
    <property type="component" value="Unassembled WGS sequence"/>
</dbReference>
<evidence type="ECO:0000313" key="13">
    <source>
        <dbReference type="EMBL" id="PWN31885.1"/>
    </source>
</evidence>
<dbReference type="PANTHER" id="PTHR21072">
    <property type="entry name" value="GPI TRANSAMIDASE COMPONENT PIG-S"/>
    <property type="match status" value="1"/>
</dbReference>
<evidence type="ECO:0000256" key="8">
    <source>
        <dbReference type="ARBA" id="ARBA00023136"/>
    </source>
</evidence>
<evidence type="ECO:0000256" key="7">
    <source>
        <dbReference type="ARBA" id="ARBA00022989"/>
    </source>
</evidence>
<comment type="similarity">
    <text evidence="3">Belongs to the PIGS family.</text>
</comment>
<evidence type="ECO:0000256" key="1">
    <source>
        <dbReference type="ARBA" id="ARBA00004477"/>
    </source>
</evidence>
<dbReference type="RefSeq" id="XP_025352187.1">
    <property type="nucleotide sequence ID" value="XM_025501924.1"/>
</dbReference>